<keyword evidence="2" id="KW-1185">Reference proteome</keyword>
<evidence type="ECO:0000313" key="1">
    <source>
        <dbReference type="EMBL" id="MBU5592388.1"/>
    </source>
</evidence>
<protein>
    <submittedName>
        <fullName evidence="1">Uncharacterized protein</fullName>
    </submittedName>
</protein>
<organism evidence="1 2">
    <name type="scientific">Clostridium simiarum</name>
    <dbReference type="NCBI Taxonomy" id="2841506"/>
    <lineage>
        <taxon>Bacteria</taxon>
        <taxon>Bacillati</taxon>
        <taxon>Bacillota</taxon>
        <taxon>Clostridia</taxon>
        <taxon>Eubacteriales</taxon>
        <taxon>Clostridiaceae</taxon>
        <taxon>Clostridium</taxon>
    </lineage>
</organism>
<dbReference type="RefSeq" id="WP_216457173.1">
    <property type="nucleotide sequence ID" value="NZ_JAHLQL010000003.1"/>
</dbReference>
<dbReference type="EMBL" id="JAHLQL010000003">
    <property type="protein sequence ID" value="MBU5592388.1"/>
    <property type="molecule type" value="Genomic_DNA"/>
</dbReference>
<name>A0ABS6F452_9CLOT</name>
<accession>A0ABS6F452</accession>
<dbReference type="Proteomes" id="UP000736583">
    <property type="component" value="Unassembled WGS sequence"/>
</dbReference>
<sequence>MIEKYCDIDNERIINYASKFSQNYSGIYLINRIYIDIKNFIYYDPYIYKEEKASETLVMGRGDNKRKNILLYTVFKSLNFNCELKTVRVKDLTNKIIARQNEVLDWFYVFLDFMGKKINLESTFDTNYMRSIRFTDKNIFGEFNAEKYYVEEKRLFKKIDDLEFTYPINKNLEDNTKSEAL</sequence>
<proteinExistence type="predicted"/>
<evidence type="ECO:0000313" key="2">
    <source>
        <dbReference type="Proteomes" id="UP000736583"/>
    </source>
</evidence>
<comment type="caution">
    <text evidence="1">The sequence shown here is derived from an EMBL/GenBank/DDBJ whole genome shotgun (WGS) entry which is preliminary data.</text>
</comment>
<gene>
    <name evidence="1" type="ORF">KQI89_11525</name>
</gene>
<reference evidence="1 2" key="1">
    <citation type="submission" date="2021-06" db="EMBL/GenBank/DDBJ databases">
        <authorList>
            <person name="Sun Q."/>
            <person name="Li D."/>
        </authorList>
    </citation>
    <scope>NUCLEOTIDE SEQUENCE [LARGE SCALE GENOMIC DNA]</scope>
    <source>
        <strain evidence="1 2">MSJ-4</strain>
    </source>
</reference>